<dbReference type="InterPro" id="IPR016193">
    <property type="entry name" value="Cytidine_deaminase-like"/>
</dbReference>
<evidence type="ECO:0000313" key="7">
    <source>
        <dbReference type="EMBL" id="GAA4650052.1"/>
    </source>
</evidence>
<dbReference type="Pfam" id="PF08211">
    <property type="entry name" value="dCMP_cyt_deam_2"/>
    <property type="match status" value="1"/>
</dbReference>
<name>A0ABP8V2E3_9GAMM</name>
<dbReference type="Pfam" id="PF00383">
    <property type="entry name" value="dCMP_cyt_deam_1"/>
    <property type="match status" value="1"/>
</dbReference>
<keyword evidence="3" id="KW-0479">Metal-binding</keyword>
<dbReference type="PIRSF" id="PIRSF006334">
    <property type="entry name" value="Cdd_plus_pseudo"/>
    <property type="match status" value="1"/>
</dbReference>
<evidence type="ECO:0000256" key="3">
    <source>
        <dbReference type="ARBA" id="ARBA00022723"/>
    </source>
</evidence>
<dbReference type="PANTHER" id="PTHR11644:SF2">
    <property type="entry name" value="CYTIDINE DEAMINASE"/>
    <property type="match status" value="1"/>
</dbReference>
<dbReference type="InterPro" id="IPR002125">
    <property type="entry name" value="CMP_dCMP_dom"/>
</dbReference>
<dbReference type="NCBIfam" id="NF006537">
    <property type="entry name" value="PRK09027.1"/>
    <property type="match status" value="1"/>
</dbReference>
<dbReference type="InterPro" id="IPR013171">
    <property type="entry name" value="Cyd/dCyd_deaminase_Zn-bd"/>
</dbReference>
<feature type="domain" description="CMP/dCMP-type deaminase" evidence="6">
    <location>
        <begin position="48"/>
        <end position="174"/>
    </location>
</feature>
<accession>A0ABP8V2E3</accession>
<evidence type="ECO:0000256" key="1">
    <source>
        <dbReference type="ARBA" id="ARBA00006576"/>
    </source>
</evidence>
<dbReference type="CDD" id="cd01283">
    <property type="entry name" value="cytidine_deaminase"/>
    <property type="match status" value="1"/>
</dbReference>
<gene>
    <name evidence="7" type="primary">cdd</name>
    <name evidence="7" type="ORF">GCM10023116_23350</name>
</gene>
<evidence type="ECO:0000256" key="2">
    <source>
        <dbReference type="ARBA" id="ARBA00011738"/>
    </source>
</evidence>
<feature type="domain" description="CMP/dCMP-type deaminase" evidence="6">
    <location>
        <begin position="193"/>
        <end position="310"/>
    </location>
</feature>
<comment type="caution">
    <text evidence="7">The sequence shown here is derived from an EMBL/GenBank/DDBJ whole genome shotgun (WGS) entry which is preliminary data.</text>
</comment>
<keyword evidence="5" id="KW-0862">Zinc</keyword>
<organism evidence="7 8">
    <name type="scientific">Kistimonas scapharcae</name>
    <dbReference type="NCBI Taxonomy" id="1036133"/>
    <lineage>
        <taxon>Bacteria</taxon>
        <taxon>Pseudomonadati</taxon>
        <taxon>Pseudomonadota</taxon>
        <taxon>Gammaproteobacteria</taxon>
        <taxon>Oceanospirillales</taxon>
        <taxon>Endozoicomonadaceae</taxon>
        <taxon>Kistimonas</taxon>
    </lineage>
</organism>
<evidence type="ECO:0000313" key="8">
    <source>
        <dbReference type="Proteomes" id="UP001500604"/>
    </source>
</evidence>
<keyword evidence="8" id="KW-1185">Reference proteome</keyword>
<comment type="subunit">
    <text evidence="2">Homodimer.</text>
</comment>
<dbReference type="Proteomes" id="UP001500604">
    <property type="component" value="Unassembled WGS sequence"/>
</dbReference>
<dbReference type="PROSITE" id="PS00903">
    <property type="entry name" value="CYT_DCMP_DEAMINASES_1"/>
    <property type="match status" value="1"/>
</dbReference>
<proteinExistence type="inferred from homology"/>
<dbReference type="SUPFAM" id="SSF53927">
    <property type="entry name" value="Cytidine deaminase-like"/>
    <property type="match status" value="2"/>
</dbReference>
<dbReference type="PROSITE" id="PS51747">
    <property type="entry name" value="CYT_DCMP_DEAMINASES_2"/>
    <property type="match status" value="2"/>
</dbReference>
<dbReference type="InterPro" id="IPR016192">
    <property type="entry name" value="APOBEC/CMP_deaminase_Zn-bd"/>
</dbReference>
<sequence length="310" mass="33138">MFSSCFRADVFDQFPADSHSLLKEIVLSQAGVILPDQVDTLTNTLDSAPNDLLVRLMPLAAACAWAPVSSFYVGAVARGLSGKVYLGANMELAGGSMAVTLHAEQAVINNAWLNGEKGLEKLAVNAAPCGHCRQFMFETATAESLDIMIGNMTDSQVVEHCQLTQLLPSAFGPKNLGVSTLLMDDASQSLQVDESDPLAVAACQAACASYAPYTGGYAGVALRTDDDAVFVGRYAENAAFNPSLTAMISALSQLRFASLQIPRRIVEVVMVERPSAINHKQLTDNIVDLLEGCEYRYLPAQRVAQNEIAS</sequence>
<dbReference type="RefSeq" id="WP_345196138.1">
    <property type="nucleotide sequence ID" value="NZ_BAABFL010000355.1"/>
</dbReference>
<dbReference type="PANTHER" id="PTHR11644">
    <property type="entry name" value="CYTIDINE DEAMINASE"/>
    <property type="match status" value="1"/>
</dbReference>
<dbReference type="EMBL" id="BAABFL010000355">
    <property type="protein sequence ID" value="GAA4650052.1"/>
    <property type="molecule type" value="Genomic_DNA"/>
</dbReference>
<keyword evidence="4" id="KW-0378">Hydrolase</keyword>
<evidence type="ECO:0000259" key="6">
    <source>
        <dbReference type="PROSITE" id="PS51747"/>
    </source>
</evidence>
<evidence type="ECO:0000256" key="4">
    <source>
        <dbReference type="ARBA" id="ARBA00022801"/>
    </source>
</evidence>
<protein>
    <submittedName>
        <fullName evidence="7">Cytidine deaminase</fullName>
    </submittedName>
</protein>
<dbReference type="InterPro" id="IPR050202">
    <property type="entry name" value="Cyt/Deoxycyt_deaminase"/>
</dbReference>
<dbReference type="Gene3D" id="3.40.140.10">
    <property type="entry name" value="Cytidine Deaminase, domain 2"/>
    <property type="match status" value="2"/>
</dbReference>
<reference evidence="8" key="1">
    <citation type="journal article" date="2019" name="Int. J. Syst. Evol. Microbiol.">
        <title>The Global Catalogue of Microorganisms (GCM) 10K type strain sequencing project: providing services to taxonomists for standard genome sequencing and annotation.</title>
        <authorList>
            <consortium name="The Broad Institute Genomics Platform"/>
            <consortium name="The Broad Institute Genome Sequencing Center for Infectious Disease"/>
            <person name="Wu L."/>
            <person name="Ma J."/>
        </authorList>
    </citation>
    <scope>NUCLEOTIDE SEQUENCE [LARGE SCALE GENOMIC DNA]</scope>
    <source>
        <strain evidence="8">JCM 17805</strain>
    </source>
</reference>
<comment type="similarity">
    <text evidence="1">Belongs to the cytidine and deoxycytidylate deaminase family.</text>
</comment>
<evidence type="ECO:0000256" key="5">
    <source>
        <dbReference type="ARBA" id="ARBA00022833"/>
    </source>
</evidence>